<dbReference type="PANTHER" id="PTHR30118:SF15">
    <property type="entry name" value="TRANSCRIPTIONAL REGULATORY PROTEIN"/>
    <property type="match status" value="1"/>
</dbReference>
<dbReference type="InterPro" id="IPR005119">
    <property type="entry name" value="LysR_subst-bd"/>
</dbReference>
<evidence type="ECO:0000256" key="3">
    <source>
        <dbReference type="ARBA" id="ARBA00023125"/>
    </source>
</evidence>
<comment type="caution">
    <text evidence="6">The sequence shown here is derived from an EMBL/GenBank/DDBJ whole genome shotgun (WGS) entry which is preliminary data.</text>
</comment>
<organism evidence="6 7">
    <name type="scientific">Paraglaciecola chathamensis</name>
    <dbReference type="NCBI Taxonomy" id="368405"/>
    <lineage>
        <taxon>Bacteria</taxon>
        <taxon>Pseudomonadati</taxon>
        <taxon>Pseudomonadota</taxon>
        <taxon>Gammaproteobacteria</taxon>
        <taxon>Alteromonadales</taxon>
        <taxon>Alteromonadaceae</taxon>
        <taxon>Paraglaciecola</taxon>
    </lineage>
</organism>
<dbReference type="Gene3D" id="3.40.190.10">
    <property type="entry name" value="Periplasmic binding protein-like II"/>
    <property type="match status" value="2"/>
</dbReference>
<name>A0A8H9M0V6_9ALTE</name>
<evidence type="ECO:0000256" key="2">
    <source>
        <dbReference type="ARBA" id="ARBA00023015"/>
    </source>
</evidence>
<keyword evidence="3" id="KW-0238">DNA-binding</keyword>
<dbReference type="PANTHER" id="PTHR30118">
    <property type="entry name" value="HTH-TYPE TRANSCRIPTIONAL REGULATOR LEUO-RELATED"/>
    <property type="match status" value="1"/>
</dbReference>
<evidence type="ECO:0000256" key="4">
    <source>
        <dbReference type="ARBA" id="ARBA00023163"/>
    </source>
</evidence>
<dbReference type="InterPro" id="IPR036390">
    <property type="entry name" value="WH_DNA-bd_sf"/>
</dbReference>
<reference evidence="6" key="1">
    <citation type="journal article" date="2014" name="Int. J. Syst. Evol. Microbiol.">
        <title>Complete genome sequence of Corynebacterium casei LMG S-19264T (=DSM 44701T), isolated from a smear-ripened cheese.</title>
        <authorList>
            <consortium name="US DOE Joint Genome Institute (JGI-PGF)"/>
            <person name="Walter F."/>
            <person name="Albersmeier A."/>
            <person name="Kalinowski J."/>
            <person name="Ruckert C."/>
        </authorList>
    </citation>
    <scope>NUCLEOTIDE SEQUENCE</scope>
    <source>
        <strain evidence="6">KCTC 32337</strain>
    </source>
</reference>
<dbReference type="Pfam" id="PF00126">
    <property type="entry name" value="HTH_1"/>
    <property type="match status" value="1"/>
</dbReference>
<evidence type="ECO:0000259" key="5">
    <source>
        <dbReference type="PROSITE" id="PS50931"/>
    </source>
</evidence>
<sequence>MLSINMLHSKIDLNLFLVLVTVYQEGSITAAGKRLHLSQPAVSHALSRLRDKYQDPLFVRHGRKMIPTALCQTIMPRVLSSVAELESTLHNIGEFDVHQYQREMKFGFRDILESLFFPELSTDLLINTPNITVNSRQVSRVDMEAALESQELDIVIDVLSPTSSEIQHTLICDEHFSLICRKGHPILSNMSLQSYVQADHALVTFKDSAVNTVDMALAQHGASRKFALKCEHYFAATSVISRCDMLLTMPNAYARLLKQQMPVEVVPLPFEVPMLPVHMYWHKQAVHDPLNSWMRAKLLDIAKRVIPPSAQTT</sequence>
<proteinExistence type="inferred from homology"/>
<dbReference type="InterPro" id="IPR000847">
    <property type="entry name" value="LysR_HTH_N"/>
</dbReference>
<dbReference type="GO" id="GO:0003700">
    <property type="term" value="F:DNA-binding transcription factor activity"/>
    <property type="evidence" value="ECO:0007669"/>
    <property type="project" value="InterPro"/>
</dbReference>
<dbReference type="SUPFAM" id="SSF46785">
    <property type="entry name" value="Winged helix' DNA-binding domain"/>
    <property type="match status" value="1"/>
</dbReference>
<evidence type="ECO:0000313" key="7">
    <source>
        <dbReference type="Proteomes" id="UP000622604"/>
    </source>
</evidence>
<dbReference type="EMBL" id="BMZC01000007">
    <property type="protein sequence ID" value="GGZ67533.1"/>
    <property type="molecule type" value="Genomic_DNA"/>
</dbReference>
<dbReference type="AlphaFoldDB" id="A0A8H9M0V6"/>
<protein>
    <submittedName>
        <fullName evidence="6">Transcriptional regulator</fullName>
    </submittedName>
</protein>
<dbReference type="Proteomes" id="UP000622604">
    <property type="component" value="Unassembled WGS sequence"/>
</dbReference>
<keyword evidence="4" id="KW-0804">Transcription</keyword>
<accession>A0A8H9M0V6</accession>
<dbReference type="InterPro" id="IPR037402">
    <property type="entry name" value="YidZ_PBP2"/>
</dbReference>
<evidence type="ECO:0000313" key="6">
    <source>
        <dbReference type="EMBL" id="GGZ67533.1"/>
    </source>
</evidence>
<feature type="domain" description="HTH lysR-type" evidence="5">
    <location>
        <begin position="11"/>
        <end position="68"/>
    </location>
</feature>
<dbReference type="PRINTS" id="PR00039">
    <property type="entry name" value="HTHLYSR"/>
</dbReference>
<dbReference type="GO" id="GO:0003677">
    <property type="term" value="F:DNA binding"/>
    <property type="evidence" value="ECO:0007669"/>
    <property type="project" value="UniProtKB-KW"/>
</dbReference>
<evidence type="ECO:0000256" key="1">
    <source>
        <dbReference type="ARBA" id="ARBA00009437"/>
    </source>
</evidence>
<keyword evidence="2" id="KW-0805">Transcription regulation</keyword>
<dbReference type="SUPFAM" id="SSF53850">
    <property type="entry name" value="Periplasmic binding protein-like II"/>
    <property type="match status" value="1"/>
</dbReference>
<comment type="similarity">
    <text evidence="1">Belongs to the LysR transcriptional regulatory family.</text>
</comment>
<dbReference type="Pfam" id="PF03466">
    <property type="entry name" value="LysR_substrate"/>
    <property type="match status" value="1"/>
</dbReference>
<dbReference type="InterPro" id="IPR050389">
    <property type="entry name" value="LysR-type_TF"/>
</dbReference>
<dbReference type="InterPro" id="IPR036388">
    <property type="entry name" value="WH-like_DNA-bd_sf"/>
</dbReference>
<dbReference type="Gene3D" id="1.10.10.10">
    <property type="entry name" value="Winged helix-like DNA-binding domain superfamily/Winged helix DNA-binding domain"/>
    <property type="match status" value="1"/>
</dbReference>
<dbReference type="CDD" id="cd08417">
    <property type="entry name" value="PBP2_Nitroaromatics_like"/>
    <property type="match status" value="1"/>
</dbReference>
<reference evidence="6" key="2">
    <citation type="submission" date="2020-09" db="EMBL/GenBank/DDBJ databases">
        <authorList>
            <person name="Sun Q."/>
            <person name="Kim S."/>
        </authorList>
    </citation>
    <scope>NUCLEOTIDE SEQUENCE</scope>
    <source>
        <strain evidence="6">KCTC 32337</strain>
    </source>
</reference>
<gene>
    <name evidence="6" type="ORF">GCM10011274_27630</name>
</gene>
<dbReference type="PROSITE" id="PS50931">
    <property type="entry name" value="HTH_LYSR"/>
    <property type="match status" value="1"/>
</dbReference>